<dbReference type="PANTHER" id="PTHR10869:SF246">
    <property type="entry name" value="TRANSMEMBRANE PROLYL 4-HYDROXYLASE"/>
    <property type="match status" value="1"/>
</dbReference>
<keyword evidence="3" id="KW-0223">Dioxygenase</keyword>
<dbReference type="GO" id="GO:0005783">
    <property type="term" value="C:endoplasmic reticulum"/>
    <property type="evidence" value="ECO:0007669"/>
    <property type="project" value="TreeGrafter"/>
</dbReference>
<dbReference type="InterPro" id="IPR045054">
    <property type="entry name" value="P4HA-like"/>
</dbReference>
<proteinExistence type="predicted"/>
<dbReference type="EMBL" id="BOLY01000004">
    <property type="protein sequence ID" value="GIZ43940.1"/>
    <property type="molecule type" value="Genomic_DNA"/>
</dbReference>
<evidence type="ECO:0000313" key="8">
    <source>
        <dbReference type="Proteomes" id="UP000825890"/>
    </source>
</evidence>
<gene>
    <name evidence="7" type="ORF">CKM354_000714900</name>
</gene>
<keyword evidence="2" id="KW-0479">Metal-binding</keyword>
<keyword evidence="8" id="KW-1185">Reference proteome</keyword>
<dbReference type="PANTHER" id="PTHR10869">
    <property type="entry name" value="PROLYL 4-HYDROXYLASE ALPHA SUBUNIT"/>
    <property type="match status" value="1"/>
</dbReference>
<evidence type="ECO:0000256" key="3">
    <source>
        <dbReference type="ARBA" id="ARBA00022964"/>
    </source>
</evidence>
<evidence type="ECO:0000259" key="6">
    <source>
        <dbReference type="SMART" id="SM00702"/>
    </source>
</evidence>
<dbReference type="GO" id="GO:0031418">
    <property type="term" value="F:L-ascorbic acid binding"/>
    <property type="evidence" value="ECO:0007669"/>
    <property type="project" value="InterPro"/>
</dbReference>
<dbReference type="InterPro" id="IPR006620">
    <property type="entry name" value="Pro_4_hyd_alph"/>
</dbReference>
<evidence type="ECO:0000256" key="2">
    <source>
        <dbReference type="ARBA" id="ARBA00022723"/>
    </source>
</evidence>
<dbReference type="GeneID" id="68292724"/>
<dbReference type="SMART" id="SM00702">
    <property type="entry name" value="P4Hc"/>
    <property type="match status" value="1"/>
</dbReference>
<comment type="caution">
    <text evidence="7">The sequence shown here is derived from an EMBL/GenBank/DDBJ whole genome shotgun (WGS) entry which is preliminary data.</text>
</comment>
<dbReference type="RefSeq" id="XP_044658427.1">
    <property type="nucleotide sequence ID" value="XM_044802492.1"/>
</dbReference>
<name>A0A9P3CNY0_9PEZI</name>
<evidence type="ECO:0000256" key="4">
    <source>
        <dbReference type="ARBA" id="ARBA00023002"/>
    </source>
</evidence>
<dbReference type="AlphaFoldDB" id="A0A9P3CNY0"/>
<dbReference type="GO" id="GO:0004656">
    <property type="term" value="F:procollagen-proline 4-dioxygenase activity"/>
    <property type="evidence" value="ECO:0007669"/>
    <property type="project" value="TreeGrafter"/>
</dbReference>
<evidence type="ECO:0000256" key="1">
    <source>
        <dbReference type="ARBA" id="ARBA00001961"/>
    </source>
</evidence>
<dbReference type="Pfam" id="PF13640">
    <property type="entry name" value="2OG-FeII_Oxy_3"/>
    <property type="match status" value="1"/>
</dbReference>
<sequence length="339" mass="37916">MSSKKSSSDSARTASSSNKWTTAAVLLPTLLFGIDKWSHISSKFSLDQWQLAQMVPSAIMPEVKTSMPNITAARTEMANRYAQGCPDHQYSTRLLSADPLVMYIEGLVTQEEADYLLVLAEPYYMASPLSGPMGRTYNNEYRKSVSAVVPDDPVVACIRKRAADFQGFMPVGHVEDIQLVKYGTSDEFRPHFDWHPGMLNPRVSTFFVYLACDDKENGGSCEGGETGFPRWSGLFATEWCNQGFVDCKQSKEGGIYFPPVIGNAVFWHNFYPNGTGVDGTYHAGMPVRKGRKVGLNIFSRKNEYYSEILEIHDRNQLSEADRKRCDAESKDGPCYVEVL</sequence>
<accession>A0A9P3CNY0</accession>
<dbReference type="Proteomes" id="UP000825890">
    <property type="component" value="Unassembled WGS sequence"/>
</dbReference>
<dbReference type="OrthoDB" id="420380at2759"/>
<dbReference type="GO" id="GO:0005506">
    <property type="term" value="F:iron ion binding"/>
    <property type="evidence" value="ECO:0007669"/>
    <property type="project" value="InterPro"/>
</dbReference>
<evidence type="ECO:0000313" key="7">
    <source>
        <dbReference type="EMBL" id="GIZ43940.1"/>
    </source>
</evidence>
<evidence type="ECO:0000256" key="5">
    <source>
        <dbReference type="ARBA" id="ARBA00023004"/>
    </source>
</evidence>
<reference evidence="7 8" key="1">
    <citation type="submission" date="2021-01" db="EMBL/GenBank/DDBJ databases">
        <title>Cercospora kikuchii MAFF 305040 whole genome shotgun sequence.</title>
        <authorList>
            <person name="Kashiwa T."/>
            <person name="Suzuki T."/>
        </authorList>
    </citation>
    <scope>NUCLEOTIDE SEQUENCE [LARGE SCALE GENOMIC DNA]</scope>
    <source>
        <strain evidence="7 8">MAFF 305040</strain>
    </source>
</reference>
<protein>
    <recommendedName>
        <fullName evidence="6">Prolyl 4-hydroxylase alpha subunit domain-containing protein</fullName>
    </recommendedName>
</protein>
<organism evidence="7 8">
    <name type="scientific">Cercospora kikuchii</name>
    <dbReference type="NCBI Taxonomy" id="84275"/>
    <lineage>
        <taxon>Eukaryota</taxon>
        <taxon>Fungi</taxon>
        <taxon>Dikarya</taxon>
        <taxon>Ascomycota</taxon>
        <taxon>Pezizomycotina</taxon>
        <taxon>Dothideomycetes</taxon>
        <taxon>Dothideomycetidae</taxon>
        <taxon>Mycosphaerellales</taxon>
        <taxon>Mycosphaerellaceae</taxon>
        <taxon>Cercospora</taxon>
    </lineage>
</organism>
<dbReference type="Gene3D" id="2.60.120.620">
    <property type="entry name" value="q2cbj1_9rhob like domain"/>
    <property type="match status" value="1"/>
</dbReference>
<dbReference type="InterPro" id="IPR044862">
    <property type="entry name" value="Pro_4_hyd_alph_FE2OG_OXY"/>
</dbReference>
<feature type="domain" description="Prolyl 4-hydroxylase alpha subunit" evidence="6">
    <location>
        <begin position="99"/>
        <end position="300"/>
    </location>
</feature>
<keyword evidence="5" id="KW-0408">Iron</keyword>
<comment type="cofactor">
    <cofactor evidence="1">
        <name>L-ascorbate</name>
        <dbReference type="ChEBI" id="CHEBI:38290"/>
    </cofactor>
</comment>
<keyword evidence="4" id="KW-0560">Oxidoreductase</keyword>